<dbReference type="SUPFAM" id="SSF55781">
    <property type="entry name" value="GAF domain-like"/>
    <property type="match status" value="2"/>
</dbReference>
<dbReference type="InterPro" id="IPR001789">
    <property type="entry name" value="Sig_transdc_resp-reg_receiver"/>
</dbReference>
<dbReference type="Gene3D" id="3.30.450.20">
    <property type="entry name" value="PAS domain"/>
    <property type="match status" value="4"/>
</dbReference>
<evidence type="ECO:0000256" key="8">
    <source>
        <dbReference type="PROSITE-ProRule" id="PRU00169"/>
    </source>
</evidence>
<dbReference type="Pfam" id="PF08448">
    <property type="entry name" value="PAS_4"/>
    <property type="match status" value="2"/>
</dbReference>
<evidence type="ECO:0000313" key="17">
    <source>
        <dbReference type="EMBL" id="MCT7979277.1"/>
    </source>
</evidence>
<dbReference type="CDD" id="cd00082">
    <property type="entry name" value="HisKA"/>
    <property type="match status" value="1"/>
</dbReference>
<dbReference type="InterPro" id="IPR000700">
    <property type="entry name" value="PAS-assoc_C"/>
</dbReference>
<feature type="domain" description="CBS" evidence="16">
    <location>
        <begin position="140"/>
        <end position="202"/>
    </location>
</feature>
<dbReference type="InterPro" id="IPR003018">
    <property type="entry name" value="GAF"/>
</dbReference>
<feature type="domain" description="PAC" evidence="15">
    <location>
        <begin position="696"/>
        <end position="752"/>
    </location>
</feature>
<comment type="caution">
    <text evidence="17">The sequence shown here is derived from an EMBL/GenBank/DDBJ whole genome shotgun (WGS) entry which is preliminary data.</text>
</comment>
<keyword evidence="18" id="KW-1185">Reference proteome</keyword>
<keyword evidence="5" id="KW-0808">Transferase</keyword>
<dbReference type="InterPro" id="IPR029016">
    <property type="entry name" value="GAF-like_dom_sf"/>
</dbReference>
<dbReference type="CDD" id="cd00130">
    <property type="entry name" value="PAS"/>
    <property type="match status" value="4"/>
</dbReference>
<feature type="domain" description="Histidine kinase" evidence="12">
    <location>
        <begin position="1296"/>
        <end position="1529"/>
    </location>
</feature>
<dbReference type="Pfam" id="PF02518">
    <property type="entry name" value="HATPase_c"/>
    <property type="match status" value="1"/>
</dbReference>
<dbReference type="PANTHER" id="PTHR43047:SF72">
    <property type="entry name" value="OSMOSENSING HISTIDINE PROTEIN KINASE SLN1"/>
    <property type="match status" value="1"/>
</dbReference>
<dbReference type="SMART" id="SM00448">
    <property type="entry name" value="REC"/>
    <property type="match status" value="1"/>
</dbReference>
<dbReference type="CDD" id="cd17774">
    <property type="entry name" value="CBS_two-component_sensor_histidine_kinase_repeat2"/>
    <property type="match status" value="1"/>
</dbReference>
<evidence type="ECO:0000259" key="13">
    <source>
        <dbReference type="PROSITE" id="PS50110"/>
    </source>
</evidence>
<dbReference type="SUPFAM" id="SSF55874">
    <property type="entry name" value="ATPase domain of HSP90 chaperone/DNA topoisomerase II/histidine kinase"/>
    <property type="match status" value="1"/>
</dbReference>
<gene>
    <name evidence="17" type="ORF">NG792_16315</name>
</gene>
<feature type="coiled-coil region" evidence="10">
    <location>
        <begin position="268"/>
        <end position="316"/>
    </location>
</feature>
<dbReference type="InterPro" id="IPR036097">
    <property type="entry name" value="HisK_dim/P_sf"/>
</dbReference>
<feature type="domain" description="CBS" evidence="16">
    <location>
        <begin position="209"/>
        <end position="270"/>
    </location>
</feature>
<feature type="domain" description="PAS" evidence="14">
    <location>
        <begin position="507"/>
        <end position="558"/>
    </location>
</feature>
<dbReference type="Gene3D" id="3.30.450.40">
    <property type="match status" value="2"/>
</dbReference>
<feature type="domain" description="PAC" evidence="15">
    <location>
        <begin position="439"/>
        <end position="492"/>
    </location>
</feature>
<evidence type="ECO:0000256" key="2">
    <source>
        <dbReference type="ARBA" id="ARBA00006402"/>
    </source>
</evidence>
<dbReference type="PROSITE" id="PS50112">
    <property type="entry name" value="PAS"/>
    <property type="match status" value="3"/>
</dbReference>
<dbReference type="PROSITE" id="PS50109">
    <property type="entry name" value="HIS_KIN"/>
    <property type="match status" value="1"/>
</dbReference>
<sequence length="1766" mass="201172">MNLGQIHIIEKDSLMIAPATGVSEAIALMIQQRVSCALVVDNHQLVGILTERDILRIPPEARDLHTLKVATIMTSDPVRIVVSSALEIFSVLSTLRQHQIRHLPAIDESGNILGVITKNSICKVLQPTDLLKLQQVAKVMSDRVIHLPQTASVWEIAQQMTREQVSCIVIVDAQHDSITVPLGMITQRDIVKLPALNLNLAEIVASQVMSTPLLPLKTGDSLWDAHQLMEKHGIHRLVVVNDSGNLAGIVTQTSLLAAFDPLEMYSNLEVLKEQLNRQGIELTQVKERLQEEIALRQQELQERSRLETELKAQNTRLQAEISDRIRVEEALAQREGEFRALVEQGPELIVQRSEKILQEREHFIQTVTQSYPNFLYVYDLMAQEFVYTNRSLGEILGYSEEQVKVMGEDFFEALMHPEDFQEIPDRLKSYGLHEEGHLFRREYRLRDVSGIWRTFAVRELVFAQDAQGTVTQILGTAIDISDRKQAEQERLQLLDREQAARAEAEAATNRVVNILESITDAFFSLDSSWRFTYINPQAERLFQRSKEELLGQNLWLEFPEARQGRFYEEYHRVVADNISREFLEFYPPLNRWFEIHAYPAKEGISVYFEDVTEPIRSEASLKESEQFLRSIYEGVEMAIFIVDVLADGTFRYCDSNPTHERIWQISAEEMSGTTPEQLLPQARAEEVMHRYQHCIETRERITYEEKLPLEGEDSWWLTHLSPIFDSSDRIYRLIGTSFNITDRKQAEIALEQQLRREQLLNAIQDRIRSSLNLEEVLTTAADEVRQFLSNDRVLIYRVYPNGTGIVVTHSSGPLAPQINENTFPQERFSQEERDRYAQGEIVAIEDTELVKHLPCLEVLMKTLKIKAKLVIPILKEQNLWGLLIAHHCQSTREWHLSEIESLRSIAGQLAIAVQQSTLFEQAQAELIERRKAEEALQTSQRFVQNIADTSPNLLYIYDILEHRNIYVNRELAQMLGYSDAEISKLGNNLLPSLIHPDDLDKIPEHFQNLSQAQEGDIVELEYRLRNIHGEWRTVLARETIFARTEDGTVKQLLGTATDITKLKESEAALRESAEREKTVASAVQRIRQSLDLGTIFAATTEELQGCLSCDIVAIYRFNPDYSGEFVSEAVTSPRVSVLQRNRQSLHLSAQPDRDQLCQMQVLINSCVEWQDSHLIQTGGSDFNRDESCLVVEDIYQRNFSPCYLGRLEEFQVRAYMIVPIFCGPKLWGLLAAYESERPRHWQPSDRKIVIQIGNQLGVALQQAELLEQTQKQSEALQKAAIAADAANQAKSEFLANMSHELRTPLNAILGFTQLMNRNSSLNAQHQEHLRIINQAGEHLLSLINDILEMSKIEAGRTIFNPTSFNLIYLLRNLEAMLKVQTQSKGLELNFELDSNLPEIIISDESKLRQVLINMLGNAIKFTNSGGVTLRAKREPSLDNNSLNTSAILSETPSILCIEIADTGAGIAPEEMNQLFEPFSQTETGRKSQQGTGLGLPISRKFVQLMGGDIHVRSTVGVGSVFSFGIQILEINKTPEPPVQTPGKVIGLNCALERYRILVVDDAVNNRRFLVTLLSDIGFEIREAENGQEAIALWSSWDPHLIFMDMRMPVLDGYQATQQIKASRKGQKTVIIALTASAFEEERKGILSCGCDDFLHKPFREEVLLEKISTHLGVSYRYHRETSPESPKVSPIKDLLNSEEIKHYLTQMPPQFVTELYHYACQGYDEGIFELLEFIPPENSHLAHTLRELTKNFDFEMIIELTEQEEA</sequence>
<feature type="domain" description="PAS" evidence="14">
    <location>
        <begin position="360"/>
        <end position="428"/>
    </location>
</feature>
<dbReference type="NCBIfam" id="TIGR00229">
    <property type="entry name" value="sensory_box"/>
    <property type="match status" value="4"/>
</dbReference>
<evidence type="ECO:0000256" key="3">
    <source>
        <dbReference type="ARBA" id="ARBA00012438"/>
    </source>
</evidence>
<comment type="catalytic activity">
    <reaction evidence="1">
        <text>ATP + protein L-histidine = ADP + protein N-phospho-L-histidine.</text>
        <dbReference type="EC" id="2.7.13.3"/>
    </reaction>
</comment>
<dbReference type="InterPro" id="IPR046342">
    <property type="entry name" value="CBS_dom_sf"/>
</dbReference>
<dbReference type="Pfam" id="PF08447">
    <property type="entry name" value="PAS_3"/>
    <property type="match status" value="2"/>
</dbReference>
<dbReference type="Gene3D" id="3.40.50.2300">
    <property type="match status" value="1"/>
</dbReference>
<dbReference type="InterPro" id="IPR000644">
    <property type="entry name" value="CBS_dom"/>
</dbReference>
<feature type="domain" description="CBS" evidence="16">
    <location>
        <begin position="73"/>
        <end position="133"/>
    </location>
</feature>
<keyword evidence="6" id="KW-0418">Kinase</keyword>
<dbReference type="CDD" id="cd16922">
    <property type="entry name" value="HATPase_EvgS-ArcB-TorS-like"/>
    <property type="match status" value="1"/>
</dbReference>
<dbReference type="InterPro" id="IPR011006">
    <property type="entry name" value="CheY-like_superfamily"/>
</dbReference>
<dbReference type="Pfam" id="PF00512">
    <property type="entry name" value="HisKA"/>
    <property type="match status" value="1"/>
</dbReference>
<reference evidence="17 18" key="1">
    <citation type="journal article" date="2022" name="Front. Microbiol.">
        <title>High genomic differentiation and limited gene flow indicate recent cryptic speciation within the genus Laspinema (cyanobacteria).</title>
        <authorList>
            <person name="Stanojkovic A."/>
            <person name="Skoupy S."/>
            <person name="Skaloud P."/>
            <person name="Dvorak P."/>
        </authorList>
    </citation>
    <scope>NUCLEOTIDE SEQUENCE [LARGE SCALE GENOMIC DNA]</scope>
    <source>
        <strain evidence="17 18">D3b</strain>
    </source>
</reference>
<organism evidence="17 18">
    <name type="scientific">Laspinema olomoucense D3b</name>
    <dbReference type="NCBI Taxonomy" id="2953688"/>
    <lineage>
        <taxon>Bacteria</taxon>
        <taxon>Bacillati</taxon>
        <taxon>Cyanobacteriota</taxon>
        <taxon>Cyanophyceae</taxon>
        <taxon>Oscillatoriophycideae</taxon>
        <taxon>Oscillatoriales</taxon>
        <taxon>Laspinemataceae</taxon>
        <taxon>Laspinema</taxon>
        <taxon>Laspinema olomoucense</taxon>
    </lineage>
</organism>
<dbReference type="SUPFAM" id="SSF55785">
    <property type="entry name" value="PYP-like sensor domain (PAS domain)"/>
    <property type="match status" value="4"/>
</dbReference>
<comment type="similarity">
    <text evidence="2">In the N-terminal section; belongs to the phytochrome family.</text>
</comment>
<evidence type="ECO:0000259" key="16">
    <source>
        <dbReference type="PROSITE" id="PS51371"/>
    </source>
</evidence>
<dbReference type="Gene3D" id="3.10.580.10">
    <property type="entry name" value="CBS-domain"/>
    <property type="match status" value="2"/>
</dbReference>
<dbReference type="InterPro" id="IPR001610">
    <property type="entry name" value="PAC"/>
</dbReference>
<dbReference type="InterPro" id="IPR003661">
    <property type="entry name" value="HisK_dim/P_dom"/>
</dbReference>
<feature type="modified residue" description="4-aspartylphosphate" evidence="8">
    <location>
        <position position="1604"/>
    </location>
</feature>
<evidence type="ECO:0000256" key="10">
    <source>
        <dbReference type="SAM" id="Coils"/>
    </source>
</evidence>
<dbReference type="InterPro" id="IPR005467">
    <property type="entry name" value="His_kinase_dom"/>
</dbReference>
<evidence type="ECO:0000256" key="6">
    <source>
        <dbReference type="ARBA" id="ARBA00022777"/>
    </source>
</evidence>
<dbReference type="RefSeq" id="WP_261236102.1">
    <property type="nucleotide sequence ID" value="NZ_JAMXFA010000021.1"/>
</dbReference>
<dbReference type="InterPro" id="IPR016132">
    <property type="entry name" value="Phyto_chromo_attachment"/>
</dbReference>
<dbReference type="InterPro" id="IPR004358">
    <property type="entry name" value="Sig_transdc_His_kin-like_C"/>
</dbReference>
<dbReference type="InterPro" id="IPR013655">
    <property type="entry name" value="PAS_fold_3"/>
</dbReference>
<feature type="domain" description="PAS" evidence="14">
    <location>
        <begin position="939"/>
        <end position="1016"/>
    </location>
</feature>
<name>A0ABT2N9L7_9CYAN</name>
<accession>A0ABT2N9L7</accession>
<protein>
    <recommendedName>
        <fullName evidence="3">histidine kinase</fullName>
        <ecNumber evidence="3">2.7.13.3</ecNumber>
    </recommendedName>
</protein>
<feature type="domain" description="CBS" evidence="16">
    <location>
        <begin position="9"/>
        <end position="64"/>
    </location>
</feature>
<dbReference type="SMART" id="SM00086">
    <property type="entry name" value="PAC"/>
    <property type="match status" value="3"/>
</dbReference>
<evidence type="ECO:0000256" key="9">
    <source>
        <dbReference type="PROSITE-ProRule" id="PRU00703"/>
    </source>
</evidence>
<evidence type="ECO:0000256" key="1">
    <source>
        <dbReference type="ARBA" id="ARBA00000085"/>
    </source>
</evidence>
<dbReference type="InterPro" id="IPR013656">
    <property type="entry name" value="PAS_4"/>
</dbReference>
<dbReference type="PROSITE" id="PS51371">
    <property type="entry name" value="CBS"/>
    <property type="match status" value="4"/>
</dbReference>
<dbReference type="PROSITE" id="PS50113">
    <property type="entry name" value="PAC"/>
    <property type="match status" value="3"/>
</dbReference>
<dbReference type="Gene3D" id="1.10.287.130">
    <property type="match status" value="1"/>
</dbReference>
<keyword evidence="9" id="KW-0129">CBS domain</keyword>
<dbReference type="SMART" id="SM00065">
    <property type="entry name" value="GAF"/>
    <property type="match status" value="2"/>
</dbReference>
<dbReference type="SMART" id="SM00387">
    <property type="entry name" value="HATPase_c"/>
    <property type="match status" value="1"/>
</dbReference>
<dbReference type="Pfam" id="PF01590">
    <property type="entry name" value="GAF"/>
    <property type="match status" value="2"/>
</dbReference>
<dbReference type="InterPro" id="IPR035965">
    <property type="entry name" value="PAS-like_dom_sf"/>
</dbReference>
<evidence type="ECO:0000259" key="12">
    <source>
        <dbReference type="PROSITE" id="PS50109"/>
    </source>
</evidence>
<dbReference type="SUPFAM" id="SSF47384">
    <property type="entry name" value="Homodimeric domain of signal transducing histidine kinase"/>
    <property type="match status" value="1"/>
</dbReference>
<dbReference type="PROSITE" id="PS50110">
    <property type="entry name" value="RESPONSE_REGULATORY"/>
    <property type="match status" value="1"/>
</dbReference>
<dbReference type="SUPFAM" id="SSF52172">
    <property type="entry name" value="CheY-like"/>
    <property type="match status" value="1"/>
</dbReference>
<evidence type="ECO:0000259" key="15">
    <source>
        <dbReference type="PROSITE" id="PS50113"/>
    </source>
</evidence>
<evidence type="ECO:0000256" key="7">
    <source>
        <dbReference type="ARBA" id="ARBA00023012"/>
    </source>
</evidence>
<dbReference type="PANTHER" id="PTHR43047">
    <property type="entry name" value="TWO-COMPONENT HISTIDINE PROTEIN KINASE"/>
    <property type="match status" value="1"/>
</dbReference>
<dbReference type="SMART" id="SM00388">
    <property type="entry name" value="HisKA"/>
    <property type="match status" value="1"/>
</dbReference>
<dbReference type="EC" id="2.7.13.3" evidence="3"/>
<feature type="domain" description="PAC" evidence="15">
    <location>
        <begin position="1018"/>
        <end position="1071"/>
    </location>
</feature>
<evidence type="ECO:0000256" key="4">
    <source>
        <dbReference type="ARBA" id="ARBA00022553"/>
    </source>
</evidence>
<keyword evidence="7" id="KW-0902">Two-component regulatory system</keyword>
<evidence type="ECO:0000259" key="11">
    <source>
        <dbReference type="PROSITE" id="PS50046"/>
    </source>
</evidence>
<dbReference type="SMART" id="SM00091">
    <property type="entry name" value="PAS"/>
    <property type="match status" value="4"/>
</dbReference>
<evidence type="ECO:0000313" key="18">
    <source>
        <dbReference type="Proteomes" id="UP001525961"/>
    </source>
</evidence>
<dbReference type="EMBL" id="JAMXFA010000021">
    <property type="protein sequence ID" value="MCT7979277.1"/>
    <property type="molecule type" value="Genomic_DNA"/>
</dbReference>
<keyword evidence="10" id="KW-0175">Coiled coil</keyword>
<dbReference type="Proteomes" id="UP001525961">
    <property type="component" value="Unassembled WGS sequence"/>
</dbReference>
<feature type="domain" description="Response regulatory" evidence="13">
    <location>
        <begin position="1555"/>
        <end position="1671"/>
    </location>
</feature>
<feature type="domain" description="Phytochrome chromophore attachment site" evidence="11">
    <location>
        <begin position="772"/>
        <end position="908"/>
    </location>
</feature>
<dbReference type="Pfam" id="PF00571">
    <property type="entry name" value="CBS"/>
    <property type="match status" value="4"/>
</dbReference>
<dbReference type="InterPro" id="IPR000014">
    <property type="entry name" value="PAS"/>
</dbReference>
<proteinExistence type="inferred from homology"/>
<evidence type="ECO:0000259" key="14">
    <source>
        <dbReference type="PROSITE" id="PS50112"/>
    </source>
</evidence>
<dbReference type="PROSITE" id="PS50046">
    <property type="entry name" value="PHYTOCHROME_2"/>
    <property type="match status" value="2"/>
</dbReference>
<dbReference type="SMART" id="SM00116">
    <property type="entry name" value="CBS"/>
    <property type="match status" value="4"/>
</dbReference>
<keyword evidence="4 8" id="KW-0597">Phosphoprotein</keyword>
<dbReference type="InterPro" id="IPR036890">
    <property type="entry name" value="HATPase_C_sf"/>
</dbReference>
<dbReference type="Pfam" id="PF00072">
    <property type="entry name" value="Response_reg"/>
    <property type="match status" value="1"/>
</dbReference>
<dbReference type="PRINTS" id="PR00344">
    <property type="entry name" value="BCTRLSENSOR"/>
</dbReference>
<dbReference type="Gene3D" id="3.30.565.10">
    <property type="entry name" value="Histidine kinase-like ATPase, C-terminal domain"/>
    <property type="match status" value="1"/>
</dbReference>
<dbReference type="CDD" id="cd17546">
    <property type="entry name" value="REC_hyHK_CKI1_RcsC-like"/>
    <property type="match status" value="1"/>
</dbReference>
<dbReference type="InterPro" id="IPR003594">
    <property type="entry name" value="HATPase_dom"/>
</dbReference>
<evidence type="ECO:0000256" key="5">
    <source>
        <dbReference type="ARBA" id="ARBA00022679"/>
    </source>
</evidence>
<feature type="domain" description="Phytochrome chromophore attachment site" evidence="11">
    <location>
        <begin position="1091"/>
        <end position="1255"/>
    </location>
</feature>
<dbReference type="SUPFAM" id="SSF54631">
    <property type="entry name" value="CBS-domain pair"/>
    <property type="match status" value="2"/>
</dbReference>